<sequence length="109" mass="12165">MADDEQPEQQERKDRQDAEQAAALDRMTDNVPEKTLDENKVRAAMEALAASQKADKEAQRQRERELAAVKVAPADVDLLAAEAEVDKKQAERRLRECGGSLVEALKSYL</sequence>
<dbReference type="GO" id="GO:0050821">
    <property type="term" value="P:protein stabilization"/>
    <property type="evidence" value="ECO:0007669"/>
    <property type="project" value="TreeGrafter"/>
</dbReference>
<name>A0A2V0P2E5_9CHLO</name>
<dbReference type="Pfam" id="PF19026">
    <property type="entry name" value="UBA_HYPK"/>
    <property type="match status" value="1"/>
</dbReference>
<feature type="region of interest" description="Disordered" evidence="1">
    <location>
        <begin position="1"/>
        <end position="32"/>
    </location>
</feature>
<keyword evidence="4" id="KW-1185">Reference proteome</keyword>
<reference evidence="3 4" key="1">
    <citation type="journal article" date="2018" name="Sci. Rep.">
        <title>Raphidocelis subcapitata (=Pseudokirchneriella subcapitata) provides an insight into genome evolution and environmental adaptations in the Sphaeropleales.</title>
        <authorList>
            <person name="Suzuki S."/>
            <person name="Yamaguchi H."/>
            <person name="Nakajima N."/>
            <person name="Kawachi M."/>
        </authorList>
    </citation>
    <scope>NUCLEOTIDE SEQUENCE [LARGE SCALE GENOMIC DNA]</scope>
    <source>
        <strain evidence="3 4">NIES-35</strain>
    </source>
</reference>
<organism evidence="3 4">
    <name type="scientific">Raphidocelis subcapitata</name>
    <dbReference type="NCBI Taxonomy" id="307507"/>
    <lineage>
        <taxon>Eukaryota</taxon>
        <taxon>Viridiplantae</taxon>
        <taxon>Chlorophyta</taxon>
        <taxon>core chlorophytes</taxon>
        <taxon>Chlorophyceae</taxon>
        <taxon>CS clade</taxon>
        <taxon>Sphaeropleales</taxon>
        <taxon>Selenastraceae</taxon>
        <taxon>Raphidocelis</taxon>
    </lineage>
</organism>
<dbReference type="PANTHER" id="PTHR31184">
    <property type="entry name" value="HUNTINGTIN-INTERACTING PROTEIN K FAMILY MEMBER"/>
    <property type="match status" value="1"/>
</dbReference>
<dbReference type="Gene3D" id="1.10.8.10">
    <property type="entry name" value="DNA helicase RuvA subunit, C-terminal domain"/>
    <property type="match status" value="1"/>
</dbReference>
<dbReference type="Proteomes" id="UP000247498">
    <property type="component" value="Unassembled WGS sequence"/>
</dbReference>
<evidence type="ECO:0000313" key="3">
    <source>
        <dbReference type="EMBL" id="GBF94054.1"/>
    </source>
</evidence>
<dbReference type="InterPro" id="IPR052617">
    <property type="entry name" value="Huntingtin-int_K"/>
</dbReference>
<dbReference type="STRING" id="307507.A0A2V0P2E5"/>
<proteinExistence type="predicted"/>
<dbReference type="OrthoDB" id="285219at2759"/>
<evidence type="ECO:0000313" key="4">
    <source>
        <dbReference type="Proteomes" id="UP000247498"/>
    </source>
</evidence>
<dbReference type="InterPro" id="IPR038922">
    <property type="entry name" value="HYPK_UBA"/>
</dbReference>
<feature type="domain" description="Nascent polypeptide-associated complex subunit alpha-like UBA" evidence="2">
    <location>
        <begin position="69"/>
        <end position="109"/>
    </location>
</feature>
<dbReference type="FunCoup" id="A0A2V0P2E5">
    <property type="interactions" value="1585"/>
</dbReference>
<protein>
    <recommendedName>
        <fullName evidence="2">Nascent polypeptide-associated complex subunit alpha-like UBA domain-containing protein</fullName>
    </recommendedName>
</protein>
<gene>
    <name evidence="3" type="ORF">Rsub_07322</name>
</gene>
<evidence type="ECO:0000259" key="2">
    <source>
        <dbReference type="Pfam" id="PF19026"/>
    </source>
</evidence>
<dbReference type="AlphaFoldDB" id="A0A2V0P2E5"/>
<dbReference type="InterPro" id="IPR044034">
    <property type="entry name" value="NAC-like_UBA"/>
</dbReference>
<evidence type="ECO:0000256" key="1">
    <source>
        <dbReference type="SAM" id="MobiDB-lite"/>
    </source>
</evidence>
<accession>A0A2V0P2E5</accession>
<feature type="compositionally biased region" description="Basic and acidic residues" evidence="1">
    <location>
        <begin position="9"/>
        <end position="18"/>
    </location>
</feature>
<dbReference type="CDD" id="cd14361">
    <property type="entry name" value="UBA_HYPK"/>
    <property type="match status" value="1"/>
</dbReference>
<dbReference type="EMBL" id="BDRX01000047">
    <property type="protein sequence ID" value="GBF94054.1"/>
    <property type="molecule type" value="Genomic_DNA"/>
</dbReference>
<comment type="caution">
    <text evidence="3">The sequence shown here is derived from an EMBL/GenBank/DDBJ whole genome shotgun (WGS) entry which is preliminary data.</text>
</comment>
<dbReference type="PANTHER" id="PTHR31184:SF2">
    <property type="entry name" value="HUNTINGTIN-INTERACTING PROTEIN K"/>
    <property type="match status" value="1"/>
</dbReference>
<dbReference type="InParanoid" id="A0A2V0P2E5"/>